<organism evidence="1 2">
    <name type="scientific">Tatumella ptyseos ATCC 33301</name>
    <dbReference type="NCBI Taxonomy" id="1005995"/>
    <lineage>
        <taxon>Bacteria</taxon>
        <taxon>Pseudomonadati</taxon>
        <taxon>Pseudomonadota</taxon>
        <taxon>Gammaproteobacteria</taxon>
        <taxon>Enterobacterales</taxon>
        <taxon>Erwiniaceae</taxon>
        <taxon>Tatumella</taxon>
    </lineage>
</organism>
<evidence type="ECO:0000313" key="2">
    <source>
        <dbReference type="Proteomes" id="UP000028602"/>
    </source>
</evidence>
<protein>
    <recommendedName>
        <fullName evidence="3">Phage shock protein D</fullName>
    </recommendedName>
</protein>
<keyword evidence="2" id="KW-1185">Reference proteome</keyword>
<evidence type="ECO:0000313" key="1">
    <source>
        <dbReference type="EMBL" id="KFD18877.1"/>
    </source>
</evidence>
<dbReference type="Pfam" id="PF09584">
    <property type="entry name" value="Phageshock_PspD"/>
    <property type="match status" value="1"/>
</dbReference>
<gene>
    <name evidence="1" type="ORF">GTPT_2178</name>
</gene>
<dbReference type="EMBL" id="JMPR01000035">
    <property type="protein sequence ID" value="KFD18877.1"/>
    <property type="molecule type" value="Genomic_DNA"/>
</dbReference>
<accession>A0A085JEI1</accession>
<name>A0A085JEI1_9GAMM</name>
<dbReference type="OrthoDB" id="6540431at2"/>
<dbReference type="RefSeq" id="WP_025903108.1">
    <property type="nucleotide sequence ID" value="NZ_ATMJ01000024.1"/>
</dbReference>
<dbReference type="AlphaFoldDB" id="A0A085JEI1"/>
<reference evidence="1 2" key="1">
    <citation type="submission" date="2014-05" db="EMBL/GenBank/DDBJ databases">
        <title>ATOL: Assembling a taxonomically balanced genome-scale reconstruction of the evolutionary history of the Enterobacteriaceae.</title>
        <authorList>
            <person name="Plunkett G.III."/>
            <person name="Neeno-Eckwall E.C."/>
            <person name="Glasner J.D."/>
            <person name="Perna N.T."/>
        </authorList>
    </citation>
    <scope>NUCLEOTIDE SEQUENCE [LARGE SCALE GENOMIC DNA]</scope>
    <source>
        <strain evidence="1 2">ATCC 33301</strain>
    </source>
</reference>
<dbReference type="InterPro" id="IPR014321">
    <property type="entry name" value="Phageshock_PspD"/>
</dbReference>
<proteinExistence type="predicted"/>
<evidence type="ECO:0008006" key="3">
    <source>
        <dbReference type="Google" id="ProtNLM"/>
    </source>
</evidence>
<dbReference type="Proteomes" id="UP000028602">
    <property type="component" value="Unassembled WGS sequence"/>
</dbReference>
<sequence>MKNTGQQNAWQRGVPVLKSVLKFVLITAISRTPAGLSARVLNRVARKPVRIVLAMVLEPALSAIMKKMSARLFREKHEETAK</sequence>
<dbReference type="eggNOG" id="ENOG5032FTK">
    <property type="taxonomic scope" value="Bacteria"/>
</dbReference>
<comment type="caution">
    <text evidence="1">The sequence shown here is derived from an EMBL/GenBank/DDBJ whole genome shotgun (WGS) entry which is preliminary data.</text>
</comment>